<evidence type="ECO:0000313" key="2">
    <source>
        <dbReference type="EMBL" id="ACY17200.1"/>
    </source>
</evidence>
<dbReference type="RefSeq" id="WP_012829798.1">
    <property type="nucleotide sequence ID" value="NC_013440.1"/>
</dbReference>
<proteinExistence type="predicted"/>
<dbReference type="HOGENOM" id="CLU_1249188_0_0_7"/>
<sequence length="221" mass="23452">MMRSAPALLAALALLSAGACKRTPRDNPREVAPSAVRVDYERANLRRDQVGHDQWASEASFVLVDAENLHASDLLVTLGGALLDAQGAALGTLRPASLRIPAGGVRTFALVDAQQQVRPGAVRAEVRVLGAQVPGYQPSVVVTDGAVHRDGERVVVGARIHNRAERPVRVLVLGGFHDAEGRPVERPFSELYLPGNSDHAVQFVGPEGSVSGYVFLGDAVF</sequence>
<reference evidence="2 3" key="1">
    <citation type="journal article" date="2010" name="Stand. Genomic Sci.">
        <title>Complete genome sequence of Haliangium ochraceum type strain (SMP-2).</title>
        <authorList>
            <consortium name="US DOE Joint Genome Institute (JGI-PGF)"/>
            <person name="Ivanova N."/>
            <person name="Daum C."/>
            <person name="Lang E."/>
            <person name="Abt B."/>
            <person name="Kopitz M."/>
            <person name="Saunders E."/>
            <person name="Lapidus A."/>
            <person name="Lucas S."/>
            <person name="Glavina Del Rio T."/>
            <person name="Nolan M."/>
            <person name="Tice H."/>
            <person name="Copeland A."/>
            <person name="Cheng J.F."/>
            <person name="Chen F."/>
            <person name="Bruce D."/>
            <person name="Goodwin L."/>
            <person name="Pitluck S."/>
            <person name="Mavromatis K."/>
            <person name="Pati A."/>
            <person name="Mikhailova N."/>
            <person name="Chen A."/>
            <person name="Palaniappan K."/>
            <person name="Land M."/>
            <person name="Hauser L."/>
            <person name="Chang Y.J."/>
            <person name="Jeffries C.D."/>
            <person name="Detter J.C."/>
            <person name="Brettin T."/>
            <person name="Rohde M."/>
            <person name="Goker M."/>
            <person name="Bristow J."/>
            <person name="Markowitz V."/>
            <person name="Eisen J.A."/>
            <person name="Hugenholtz P."/>
            <person name="Kyrpides N.C."/>
            <person name="Klenk H.P."/>
        </authorList>
    </citation>
    <scope>NUCLEOTIDE SEQUENCE [LARGE SCALE GENOMIC DNA]</scope>
    <source>
        <strain evidence="3">DSM 14365 / CIP 107738 / JCM 11303 / AJ 13395 / SMP-2</strain>
    </source>
</reference>
<organism evidence="2 3">
    <name type="scientific">Haliangium ochraceum (strain DSM 14365 / JCM 11303 / SMP-2)</name>
    <dbReference type="NCBI Taxonomy" id="502025"/>
    <lineage>
        <taxon>Bacteria</taxon>
        <taxon>Pseudomonadati</taxon>
        <taxon>Myxococcota</taxon>
        <taxon>Polyangia</taxon>
        <taxon>Haliangiales</taxon>
        <taxon>Kofleriaceae</taxon>
        <taxon>Haliangium</taxon>
    </lineage>
</organism>
<dbReference type="PROSITE" id="PS51257">
    <property type="entry name" value="PROKAR_LIPOPROTEIN"/>
    <property type="match status" value="1"/>
</dbReference>
<accession>D0LRH2</accession>
<protein>
    <recommendedName>
        <fullName evidence="4">Lipoprotein</fullName>
    </recommendedName>
</protein>
<dbReference type="Proteomes" id="UP000001880">
    <property type="component" value="Chromosome"/>
</dbReference>
<keyword evidence="3" id="KW-1185">Reference proteome</keyword>
<dbReference type="KEGG" id="hoh:Hoch_4710"/>
<evidence type="ECO:0000256" key="1">
    <source>
        <dbReference type="SAM" id="SignalP"/>
    </source>
</evidence>
<dbReference type="STRING" id="502025.Hoch_4710"/>
<keyword evidence="1" id="KW-0732">Signal</keyword>
<dbReference type="EMBL" id="CP001804">
    <property type="protein sequence ID" value="ACY17200.1"/>
    <property type="molecule type" value="Genomic_DNA"/>
</dbReference>
<dbReference type="AlphaFoldDB" id="D0LRH2"/>
<gene>
    <name evidence="2" type="ordered locus">Hoch_4710</name>
</gene>
<evidence type="ECO:0008006" key="4">
    <source>
        <dbReference type="Google" id="ProtNLM"/>
    </source>
</evidence>
<feature type="signal peptide" evidence="1">
    <location>
        <begin position="1"/>
        <end position="21"/>
    </location>
</feature>
<feature type="chain" id="PRO_5003011478" description="Lipoprotein" evidence="1">
    <location>
        <begin position="22"/>
        <end position="221"/>
    </location>
</feature>
<evidence type="ECO:0000313" key="3">
    <source>
        <dbReference type="Proteomes" id="UP000001880"/>
    </source>
</evidence>
<name>D0LRH2_HALO1</name>